<keyword evidence="2" id="KW-1185">Reference proteome</keyword>
<organism evidence="1 2">
    <name type="scientific">Malacoplasma penetrans (strain HF-2)</name>
    <name type="common">Mycoplasma penetrans</name>
    <dbReference type="NCBI Taxonomy" id="272633"/>
    <lineage>
        <taxon>Bacteria</taxon>
        <taxon>Bacillati</taxon>
        <taxon>Mycoplasmatota</taxon>
        <taxon>Mycoplasmoidales</taxon>
        <taxon>Mycoplasmoidaceae</taxon>
        <taxon>Malacoplasma</taxon>
    </lineage>
</organism>
<sequence>MFSINKKRDAHISFYAEFYLIYHSTQNAPHPVFQYLQIKLHTYKCIYTLRIHIYVNTENEVSYIFAHLIYDIARISD</sequence>
<evidence type="ECO:0000313" key="1">
    <source>
        <dbReference type="EMBL" id="BAC44340.1"/>
    </source>
</evidence>
<dbReference type="HOGENOM" id="CLU_2634324_0_0_14"/>
<evidence type="ECO:0000313" key="2">
    <source>
        <dbReference type="Proteomes" id="UP000002522"/>
    </source>
</evidence>
<dbReference type="Proteomes" id="UP000002522">
    <property type="component" value="Chromosome"/>
</dbReference>
<protein>
    <submittedName>
        <fullName evidence="1">Uncharacterized protein</fullName>
    </submittedName>
</protein>
<dbReference type="AlphaFoldDB" id="Q8EVL3"/>
<name>Q8EVL3_MALP2</name>
<dbReference type="KEGG" id="mpe:MYPE5505"/>
<reference evidence="1 2" key="1">
    <citation type="journal article" date="2002" name="Nucleic Acids Res.">
        <title>The complete genomic sequence of Mycoplasma penetrans, an intracellular bacterial pathogen in humans.</title>
        <authorList>
            <person name="Sasaki Y."/>
            <person name="Ishikawa J."/>
            <person name="Yamashita A."/>
            <person name="Oshima K."/>
            <person name="Kenri T."/>
            <person name="Furuya K."/>
            <person name="Yoshino C."/>
            <person name="Horino A."/>
            <person name="Shiba T."/>
            <person name="Sasaki T."/>
            <person name="Hattori M."/>
        </authorList>
    </citation>
    <scope>NUCLEOTIDE SEQUENCE [LARGE SCALE GENOMIC DNA]</scope>
    <source>
        <strain evidence="1 2">HF-2</strain>
    </source>
</reference>
<proteinExistence type="predicted"/>
<dbReference type="InParanoid" id="Q8EVL3"/>
<accession>Q8EVL3</accession>
<gene>
    <name evidence="1" type="ordered locus">MYPE5505</name>
</gene>
<dbReference type="EMBL" id="BA000026">
    <property type="protein sequence ID" value="BAC44340.1"/>
    <property type="molecule type" value="Genomic_DNA"/>
</dbReference>